<dbReference type="KEGG" id="vde:111247176"/>
<feature type="region of interest" description="Disordered" evidence="1">
    <location>
        <begin position="372"/>
        <end position="391"/>
    </location>
</feature>
<organism evidence="3 4">
    <name type="scientific">Varroa destructor</name>
    <name type="common">Honeybee mite</name>
    <dbReference type="NCBI Taxonomy" id="109461"/>
    <lineage>
        <taxon>Eukaryota</taxon>
        <taxon>Metazoa</taxon>
        <taxon>Ecdysozoa</taxon>
        <taxon>Arthropoda</taxon>
        <taxon>Chelicerata</taxon>
        <taxon>Arachnida</taxon>
        <taxon>Acari</taxon>
        <taxon>Parasitiformes</taxon>
        <taxon>Mesostigmata</taxon>
        <taxon>Gamasina</taxon>
        <taxon>Dermanyssoidea</taxon>
        <taxon>Varroidae</taxon>
        <taxon>Varroa</taxon>
    </lineage>
</organism>
<dbReference type="EnsemblMetazoa" id="XM_022797813">
    <property type="protein sequence ID" value="XP_022653548"/>
    <property type="gene ID" value="LOC111247176"/>
</dbReference>
<keyword evidence="4" id="KW-1185">Reference proteome</keyword>
<protein>
    <submittedName>
        <fullName evidence="3">Uncharacterized protein</fullName>
    </submittedName>
</protein>
<dbReference type="Proteomes" id="UP000594260">
    <property type="component" value="Unplaced"/>
</dbReference>
<proteinExistence type="predicted"/>
<feature type="compositionally biased region" description="Polar residues" evidence="1">
    <location>
        <begin position="1"/>
        <end position="10"/>
    </location>
</feature>
<dbReference type="GeneID" id="111247176"/>
<feature type="compositionally biased region" description="Low complexity" evidence="1">
    <location>
        <begin position="28"/>
        <end position="40"/>
    </location>
</feature>
<sequence length="391" mass="43016">MSDDNSSPESVSDPEANEDQPPPKEAKAPAGEGAAPRAKGGSSTWFIIGFVVLLVVVGALVIFFVAGGLNPSGGANSTDTSMPDELGTGGMTQMSAMTTAGGEGAPNAMLRAYESLSEPVYSQLAFTEQRSMYTDQDNRCPYEMFTVGAQVIEFRGTIWNKNLDIHPVLQGSDPEDHFMTDIIVRLDKRDLREDKGAYVAIVLPATPKNTTLFFHFNGCMKVPVHIETMNNVDAHLPRIRYKVVQMMKQQKHESVSDIKCSDLIDPRVKDRIAIRVLLDFAYGRKSPELRVVHCTLQDRKCRVIYKVQADGLSTITSPARVMIFSGKLPSNTDDKKRKTSPVLESSVAIESWCMPSDGDGFFPNRLMVSEDSDNPGGFVPPDGTANRRWFD</sequence>
<feature type="region of interest" description="Disordered" evidence="1">
    <location>
        <begin position="1"/>
        <end position="40"/>
    </location>
</feature>
<accession>A0A7M7JKY0</accession>
<evidence type="ECO:0000313" key="3">
    <source>
        <dbReference type="EnsemblMetazoa" id="XP_022653548"/>
    </source>
</evidence>
<keyword evidence="2" id="KW-0472">Membrane</keyword>
<evidence type="ECO:0000313" key="4">
    <source>
        <dbReference type="Proteomes" id="UP000594260"/>
    </source>
</evidence>
<evidence type="ECO:0000256" key="1">
    <source>
        <dbReference type="SAM" id="MobiDB-lite"/>
    </source>
</evidence>
<dbReference type="RefSeq" id="XP_022653548.1">
    <property type="nucleotide sequence ID" value="XM_022797813.1"/>
</dbReference>
<evidence type="ECO:0000256" key="2">
    <source>
        <dbReference type="SAM" id="Phobius"/>
    </source>
</evidence>
<keyword evidence="2" id="KW-0812">Transmembrane</keyword>
<keyword evidence="2" id="KW-1133">Transmembrane helix</keyword>
<dbReference type="InParanoid" id="A0A7M7JKY0"/>
<dbReference type="AlphaFoldDB" id="A0A7M7JKY0"/>
<name>A0A7M7JKY0_VARDE</name>
<reference evidence="3" key="1">
    <citation type="submission" date="2021-01" db="UniProtKB">
        <authorList>
            <consortium name="EnsemblMetazoa"/>
        </authorList>
    </citation>
    <scope>IDENTIFICATION</scope>
</reference>
<feature type="transmembrane region" description="Helical" evidence="2">
    <location>
        <begin position="45"/>
        <end position="69"/>
    </location>
</feature>